<accession>A0A8S5RCD6</accession>
<dbReference type="SUPFAM" id="SSF51294">
    <property type="entry name" value="Hedgehog/intein (Hint) domain"/>
    <property type="match status" value="1"/>
</dbReference>
<proteinExistence type="predicted"/>
<evidence type="ECO:0000313" key="1">
    <source>
        <dbReference type="EMBL" id="DAE29032.1"/>
    </source>
</evidence>
<organism evidence="1">
    <name type="scientific">virus sp. ctPYc18</name>
    <dbReference type="NCBI Taxonomy" id="2828251"/>
    <lineage>
        <taxon>Viruses</taxon>
    </lineage>
</organism>
<sequence>MLQWKEAGKLSLQDYVAYCDVIDIWGKESLQDAYLVGILIGDGSYGFDKTPVLSNCDEDVLSYVESKYQTRTEKTHVTSNGKVYKELRVLDICPMLREIGIYG</sequence>
<dbReference type="InterPro" id="IPR036844">
    <property type="entry name" value="Hint_dom_sf"/>
</dbReference>
<protein>
    <submittedName>
        <fullName evidence="1">Uncharacterized protein</fullName>
    </submittedName>
</protein>
<reference evidence="1" key="1">
    <citation type="journal article" date="2021" name="Proc. Natl. Acad. Sci. U.S.A.">
        <title>A Catalog of Tens of Thousands of Viruses from Human Metagenomes Reveals Hidden Associations with Chronic Diseases.</title>
        <authorList>
            <person name="Tisza M.J."/>
            <person name="Buck C.B."/>
        </authorList>
    </citation>
    <scope>NUCLEOTIDE SEQUENCE</scope>
    <source>
        <strain evidence="1">CtPYc18</strain>
    </source>
</reference>
<name>A0A8S5RCD6_9VIRU</name>
<dbReference type="EMBL" id="BK059092">
    <property type="protein sequence ID" value="DAE29032.1"/>
    <property type="molecule type" value="Genomic_DNA"/>
</dbReference>